<feature type="compositionally biased region" description="Polar residues" evidence="1">
    <location>
        <begin position="1"/>
        <end position="10"/>
    </location>
</feature>
<name>A0A0R0LZ53_9MICR</name>
<accession>A0A0R0LZ53</accession>
<reference evidence="2 3" key="1">
    <citation type="submission" date="2015-07" db="EMBL/GenBank/DDBJ databases">
        <title>The genome of Pseudoloma neurophilia, a relevant intracellular parasite of the zebrafish.</title>
        <authorList>
            <person name="Ndikumana S."/>
            <person name="Pelin A."/>
            <person name="Sanders J."/>
            <person name="Corradi N."/>
        </authorList>
    </citation>
    <scope>NUCLEOTIDE SEQUENCE [LARGE SCALE GENOMIC DNA]</scope>
    <source>
        <strain evidence="2 3">MK1</strain>
    </source>
</reference>
<sequence>IMSTVQPQSHKSYDNNDKGEGSKRWNKGSAIGSIYVRQSLGQPIQSGHGTRLGKIDFLYLIVYF</sequence>
<evidence type="ECO:0000256" key="1">
    <source>
        <dbReference type="SAM" id="MobiDB-lite"/>
    </source>
</evidence>
<evidence type="ECO:0000313" key="3">
    <source>
        <dbReference type="Proteomes" id="UP000051530"/>
    </source>
</evidence>
<comment type="caution">
    <text evidence="2">The sequence shown here is derived from an EMBL/GenBank/DDBJ whole genome shotgun (WGS) entry which is preliminary data.</text>
</comment>
<organism evidence="2 3">
    <name type="scientific">Pseudoloma neurophilia</name>
    <dbReference type="NCBI Taxonomy" id="146866"/>
    <lineage>
        <taxon>Eukaryota</taxon>
        <taxon>Fungi</taxon>
        <taxon>Fungi incertae sedis</taxon>
        <taxon>Microsporidia</taxon>
        <taxon>Pseudoloma</taxon>
    </lineage>
</organism>
<proteinExistence type="predicted"/>
<dbReference type="AlphaFoldDB" id="A0A0R0LZ53"/>
<feature type="non-terminal residue" evidence="2">
    <location>
        <position position="1"/>
    </location>
</feature>
<evidence type="ECO:0000313" key="2">
    <source>
        <dbReference type="EMBL" id="KRH94392.1"/>
    </source>
</evidence>
<feature type="region of interest" description="Disordered" evidence="1">
    <location>
        <begin position="1"/>
        <end position="25"/>
    </location>
</feature>
<feature type="compositionally biased region" description="Basic and acidic residues" evidence="1">
    <location>
        <begin position="11"/>
        <end position="23"/>
    </location>
</feature>
<gene>
    <name evidence="2" type="ORF">M153_27700010727</name>
</gene>
<keyword evidence="3" id="KW-1185">Reference proteome</keyword>
<protein>
    <submittedName>
        <fullName evidence="2">Uncharacterized protein</fullName>
    </submittedName>
</protein>
<dbReference type="Proteomes" id="UP000051530">
    <property type="component" value="Unassembled WGS sequence"/>
</dbReference>
<dbReference type="VEuPathDB" id="MicrosporidiaDB:M153_27700010727"/>
<dbReference type="EMBL" id="LGUB01000083">
    <property type="protein sequence ID" value="KRH94392.1"/>
    <property type="molecule type" value="Genomic_DNA"/>
</dbReference>